<evidence type="ECO:0000256" key="4">
    <source>
        <dbReference type="ARBA" id="ARBA00048267"/>
    </source>
</evidence>
<dbReference type="HAMAP" id="MF_00099">
    <property type="entry name" value="CheB_chemtxs"/>
    <property type="match status" value="1"/>
</dbReference>
<comment type="catalytic activity">
    <reaction evidence="4 5">
        <text>[protein]-L-glutamate 5-O-methyl ester + H2O = L-glutamyl-[protein] + methanol + H(+)</text>
        <dbReference type="Rhea" id="RHEA:23236"/>
        <dbReference type="Rhea" id="RHEA-COMP:10208"/>
        <dbReference type="Rhea" id="RHEA-COMP:10311"/>
        <dbReference type="ChEBI" id="CHEBI:15377"/>
        <dbReference type="ChEBI" id="CHEBI:15378"/>
        <dbReference type="ChEBI" id="CHEBI:17790"/>
        <dbReference type="ChEBI" id="CHEBI:29973"/>
        <dbReference type="ChEBI" id="CHEBI:82795"/>
        <dbReference type="EC" id="3.1.1.61"/>
    </reaction>
</comment>
<accession>A0ABX2CQZ1</accession>
<dbReference type="InterPro" id="IPR001789">
    <property type="entry name" value="Sig_transdc_resp-reg_receiver"/>
</dbReference>
<gene>
    <name evidence="10" type="primary">cheB_1</name>
    <name evidence="5" type="synonym">cheB</name>
    <name evidence="10" type="ORF">E5S67_00228</name>
</gene>
<comment type="domain">
    <text evidence="5">Contains a C-terminal catalytic domain, and an N-terminal region which modulates catalytic activity.</text>
</comment>
<dbReference type="CDD" id="cd17541">
    <property type="entry name" value="REC_CheB-like"/>
    <property type="match status" value="1"/>
</dbReference>
<keyword evidence="3 5" id="KW-0378">Hydrolase</keyword>
<proteinExistence type="inferred from homology"/>
<keyword evidence="5 7" id="KW-0597">Phosphoprotein</keyword>
<evidence type="ECO:0000256" key="7">
    <source>
        <dbReference type="PROSITE-ProRule" id="PRU00169"/>
    </source>
</evidence>
<organism evidence="10 11">
    <name type="scientific">Microcoleus asticus IPMA8</name>
    <dbReference type="NCBI Taxonomy" id="2563858"/>
    <lineage>
        <taxon>Bacteria</taxon>
        <taxon>Bacillati</taxon>
        <taxon>Cyanobacteriota</taxon>
        <taxon>Cyanophyceae</taxon>
        <taxon>Oscillatoriophycideae</taxon>
        <taxon>Oscillatoriales</taxon>
        <taxon>Microcoleaceae</taxon>
        <taxon>Microcoleus</taxon>
        <taxon>Microcoleus asticus</taxon>
    </lineage>
</organism>
<dbReference type="InterPro" id="IPR011006">
    <property type="entry name" value="CheY-like_superfamily"/>
</dbReference>
<dbReference type="SMART" id="SM00448">
    <property type="entry name" value="REC"/>
    <property type="match status" value="1"/>
</dbReference>
<evidence type="ECO:0000313" key="10">
    <source>
        <dbReference type="EMBL" id="NQE32513.1"/>
    </source>
</evidence>
<comment type="subcellular location">
    <subcellularLocation>
        <location evidence="5">Cytoplasm</location>
    </subcellularLocation>
</comment>
<feature type="active site" evidence="5 6">
    <location>
        <position position="211"/>
    </location>
</feature>
<dbReference type="NCBIfam" id="NF001965">
    <property type="entry name" value="PRK00742.1"/>
    <property type="match status" value="1"/>
</dbReference>
<feature type="domain" description="Response regulatory" evidence="8">
    <location>
        <begin position="6"/>
        <end position="124"/>
    </location>
</feature>
<dbReference type="PIRSF" id="PIRSF000876">
    <property type="entry name" value="RR_chemtxs_CheB"/>
    <property type="match status" value="1"/>
</dbReference>
<dbReference type="PANTHER" id="PTHR42872">
    <property type="entry name" value="PROTEIN-GLUTAMATE METHYLESTERASE/PROTEIN-GLUTAMINE GLUTAMINASE"/>
    <property type="match status" value="1"/>
</dbReference>
<feature type="active site" evidence="5 6">
    <location>
        <position position="304"/>
    </location>
</feature>
<comment type="similarity">
    <text evidence="5">Belongs to the CheB family.</text>
</comment>
<comment type="PTM">
    <text evidence="5">Phosphorylated by CheA. Phosphorylation of the N-terminal regulatory domain activates the methylesterase activity.</text>
</comment>
<protein>
    <recommendedName>
        <fullName evidence="5">Protein-glutamate methylesterase/protein-glutamine glutaminase</fullName>
        <ecNumber evidence="5">3.1.1.61</ecNumber>
        <ecNumber evidence="5">3.5.1.44</ecNumber>
    </recommendedName>
</protein>
<dbReference type="EC" id="3.1.1.61" evidence="5"/>
<dbReference type="InterPro" id="IPR000673">
    <property type="entry name" value="Sig_transdc_resp-reg_Me-estase"/>
</dbReference>
<comment type="catalytic activity">
    <reaction evidence="5">
        <text>L-glutaminyl-[protein] + H2O = L-glutamyl-[protein] + NH4(+)</text>
        <dbReference type="Rhea" id="RHEA:16441"/>
        <dbReference type="Rhea" id="RHEA-COMP:10207"/>
        <dbReference type="Rhea" id="RHEA-COMP:10208"/>
        <dbReference type="ChEBI" id="CHEBI:15377"/>
        <dbReference type="ChEBI" id="CHEBI:28938"/>
        <dbReference type="ChEBI" id="CHEBI:29973"/>
        <dbReference type="ChEBI" id="CHEBI:30011"/>
        <dbReference type="EC" id="3.5.1.44"/>
    </reaction>
</comment>
<evidence type="ECO:0000259" key="9">
    <source>
        <dbReference type="PROSITE" id="PS50122"/>
    </source>
</evidence>
<dbReference type="Pfam" id="PF00072">
    <property type="entry name" value="Response_reg"/>
    <property type="match status" value="1"/>
</dbReference>
<dbReference type="Proteomes" id="UP000702425">
    <property type="component" value="Unassembled WGS sequence"/>
</dbReference>
<feature type="active site" evidence="5 6">
    <location>
        <position position="184"/>
    </location>
</feature>
<evidence type="ECO:0000256" key="5">
    <source>
        <dbReference type="HAMAP-Rule" id="MF_00099"/>
    </source>
</evidence>
<comment type="caution">
    <text evidence="10">The sequence shown here is derived from an EMBL/GenBank/DDBJ whole genome shotgun (WGS) entry which is preliminary data.</text>
</comment>
<dbReference type="EMBL" id="SRRZ01000002">
    <property type="protein sequence ID" value="NQE32513.1"/>
    <property type="molecule type" value="Genomic_DNA"/>
</dbReference>
<evidence type="ECO:0000256" key="1">
    <source>
        <dbReference type="ARBA" id="ARBA00022490"/>
    </source>
</evidence>
<evidence type="ECO:0000256" key="3">
    <source>
        <dbReference type="ARBA" id="ARBA00022801"/>
    </source>
</evidence>
<dbReference type="GO" id="GO:0008984">
    <property type="term" value="F:protein-glutamate methylesterase activity"/>
    <property type="evidence" value="ECO:0007669"/>
    <property type="project" value="UniProtKB-EC"/>
</dbReference>
<dbReference type="Gene3D" id="3.40.50.180">
    <property type="entry name" value="Methylesterase CheB, C-terminal domain"/>
    <property type="match status" value="1"/>
</dbReference>
<dbReference type="Gene3D" id="3.40.50.2300">
    <property type="match status" value="1"/>
</dbReference>
<reference evidence="10 11" key="1">
    <citation type="journal article" date="2020" name="Sci. Rep.">
        <title>A novel cyanobacterial geosmin producer, revising GeoA distribution and dispersion patterns in Bacteria.</title>
        <authorList>
            <person name="Churro C."/>
            <person name="Semedo-Aguiar A.P."/>
            <person name="Silva A.D."/>
            <person name="Pereira-Leal J.B."/>
            <person name="Leite R.B."/>
        </authorList>
    </citation>
    <scope>NUCLEOTIDE SEQUENCE [LARGE SCALE GENOMIC DNA]</scope>
    <source>
        <strain evidence="10 11">IPMA8</strain>
    </source>
</reference>
<keyword evidence="1 5" id="KW-0963">Cytoplasm</keyword>
<dbReference type="EC" id="3.5.1.44" evidence="5"/>
<dbReference type="PROSITE" id="PS50110">
    <property type="entry name" value="RESPONSE_REGULATORY"/>
    <property type="match status" value="1"/>
</dbReference>
<comment type="function">
    <text evidence="5">Involved in chemotaxis. Part of a chemotaxis signal transduction system that modulates chemotaxis in response to various stimuli. Catalyzes the demethylation of specific methylglutamate residues introduced into the chemoreceptors (methyl-accepting chemotaxis proteins or MCP) by CheR. Also mediates the irreversible deamidation of specific glutamine residues to glutamic acid.</text>
</comment>
<dbReference type="PANTHER" id="PTHR42872:SF6">
    <property type="entry name" value="PROTEIN-GLUTAMATE METHYLESTERASE_PROTEIN-GLUTAMINE GLUTAMINASE"/>
    <property type="match status" value="1"/>
</dbReference>
<feature type="domain" description="CheB-type methylesterase" evidence="9">
    <location>
        <begin position="172"/>
        <end position="361"/>
    </location>
</feature>
<evidence type="ECO:0000256" key="6">
    <source>
        <dbReference type="PROSITE-ProRule" id="PRU00050"/>
    </source>
</evidence>
<dbReference type="PROSITE" id="PS50122">
    <property type="entry name" value="CHEB"/>
    <property type="match status" value="1"/>
</dbReference>
<dbReference type="RefSeq" id="WP_172184655.1">
    <property type="nucleotide sequence ID" value="NZ_CAWPPK010000112.1"/>
</dbReference>
<evidence type="ECO:0000256" key="2">
    <source>
        <dbReference type="ARBA" id="ARBA00022500"/>
    </source>
</evidence>
<dbReference type="InterPro" id="IPR008248">
    <property type="entry name" value="CheB-like"/>
</dbReference>
<dbReference type="SUPFAM" id="SSF52738">
    <property type="entry name" value="Methylesterase CheB, C-terminal domain"/>
    <property type="match status" value="1"/>
</dbReference>
<keyword evidence="11" id="KW-1185">Reference proteome</keyword>
<dbReference type="CDD" id="cd16432">
    <property type="entry name" value="CheB_Rec"/>
    <property type="match status" value="1"/>
</dbReference>
<feature type="modified residue" description="4-aspartylphosphate" evidence="5 7">
    <location>
        <position position="57"/>
    </location>
</feature>
<dbReference type="Pfam" id="PF01339">
    <property type="entry name" value="CheB_methylest"/>
    <property type="match status" value="1"/>
</dbReference>
<evidence type="ECO:0000313" key="11">
    <source>
        <dbReference type="Proteomes" id="UP000702425"/>
    </source>
</evidence>
<sequence length="361" mass="38690">MLSPIKLLLVEDSPVVTIVLKRIFDSSPEIQVVGTASNGLKALELIPKLHPEVICTDLNMAPMNGLEFTKEVMKKYPLPILVISASVQADDTQNVFQVLNAGALDVFPKPIGGSVSDYARMANQLIAKVKILSGVKVFTRHQRMVQKEDNNKIVKINQVPVSNYKFSNENVKSSTIKVLAIGASTGGPQALYAIISKLPANFPVPVICVQHISEGFLKGLVDWLACESKLPVKIAGLGELPQAGIVYFPPEKRHLELDSQGRFIYSQAEHVAGHCPSITVTFKSVAKVYGRAAAGVLLTGMGRDGAEGMLAIAQLGGLTIAQDEASCVVFGMPKEAIALCAAQYILPVSAIAPLLLTKLKI</sequence>
<keyword evidence="2 5" id="KW-0145">Chemotaxis</keyword>
<name>A0ABX2CQZ1_9CYAN</name>
<dbReference type="SUPFAM" id="SSF52172">
    <property type="entry name" value="CheY-like"/>
    <property type="match status" value="1"/>
</dbReference>
<dbReference type="InterPro" id="IPR035909">
    <property type="entry name" value="CheB_C"/>
</dbReference>
<evidence type="ECO:0000259" key="8">
    <source>
        <dbReference type="PROSITE" id="PS50110"/>
    </source>
</evidence>